<evidence type="ECO:0000256" key="5">
    <source>
        <dbReference type="SAM" id="MobiDB-lite"/>
    </source>
</evidence>
<dbReference type="GO" id="GO:0005524">
    <property type="term" value="F:ATP binding"/>
    <property type="evidence" value="ECO:0007669"/>
    <property type="project" value="UniProtKB-KW"/>
</dbReference>
<evidence type="ECO:0000256" key="1">
    <source>
        <dbReference type="ARBA" id="ARBA00022679"/>
    </source>
</evidence>
<feature type="region of interest" description="Disordered" evidence="5">
    <location>
        <begin position="257"/>
        <end position="280"/>
    </location>
</feature>
<dbReference type="Gene3D" id="1.10.510.10">
    <property type="entry name" value="Transferase(Phosphotransferase) domain 1"/>
    <property type="match status" value="1"/>
</dbReference>
<dbReference type="GO" id="GO:0005776">
    <property type="term" value="C:autophagosome"/>
    <property type="evidence" value="ECO:0007669"/>
    <property type="project" value="TreeGrafter"/>
</dbReference>
<gene>
    <name evidence="7" type="ORF">EZS28_022692</name>
</gene>
<dbReference type="InterPro" id="IPR000719">
    <property type="entry name" value="Prot_kinase_dom"/>
</dbReference>
<sequence length="280" mass="31808">MNFRKTNAASPAATQTREGSFGRVYEAYSLEDGIVAVKIFQKEKYDDREINIGTGTLDIIVKQHQIPLPSYTLRALMKQILEGMRAFHSADLVHRDIKCDNILLHSPPGCGRVYAKISDFGFAMEVDFIKEQTYLAGTLPFMSPEQFLDKSIISQKVYIYALSITFYKLITHKYPVNERNIKEQAKKIAQLKSIERPSEIKDDILWDLLQNLLEFDPNKRITAAQALLHPYFTSHEAIADVSKEQQDLASLSAVSKQEGNSSISEFDKDPTFIVSESQQH</sequence>
<evidence type="ECO:0000256" key="2">
    <source>
        <dbReference type="ARBA" id="ARBA00022741"/>
    </source>
</evidence>
<name>A0A5J4VGR6_9EUKA</name>
<dbReference type="InterPro" id="IPR008271">
    <property type="entry name" value="Ser/Thr_kinase_AS"/>
</dbReference>
<dbReference type="GO" id="GO:0016020">
    <property type="term" value="C:membrane"/>
    <property type="evidence" value="ECO:0007669"/>
    <property type="project" value="TreeGrafter"/>
</dbReference>
<dbReference type="InterPro" id="IPR045269">
    <property type="entry name" value="Atg1-like"/>
</dbReference>
<evidence type="ECO:0000256" key="3">
    <source>
        <dbReference type="ARBA" id="ARBA00022777"/>
    </source>
</evidence>
<dbReference type="SUPFAM" id="SSF56112">
    <property type="entry name" value="Protein kinase-like (PK-like)"/>
    <property type="match status" value="1"/>
</dbReference>
<dbReference type="PANTHER" id="PTHR24348">
    <property type="entry name" value="SERINE/THREONINE-PROTEIN KINASE UNC-51-RELATED"/>
    <property type="match status" value="1"/>
</dbReference>
<dbReference type="Pfam" id="PF00069">
    <property type="entry name" value="Pkinase"/>
    <property type="match status" value="1"/>
</dbReference>
<evidence type="ECO:0000256" key="4">
    <source>
        <dbReference type="ARBA" id="ARBA00022840"/>
    </source>
</evidence>
<dbReference type="PANTHER" id="PTHR24348:SF22">
    <property type="entry name" value="NON-SPECIFIC SERINE_THREONINE PROTEIN KINASE"/>
    <property type="match status" value="1"/>
</dbReference>
<dbReference type="SMART" id="SM00220">
    <property type="entry name" value="S_TKc"/>
    <property type="match status" value="1"/>
</dbReference>
<dbReference type="EMBL" id="SNRW01007130">
    <property type="protein sequence ID" value="KAA6381781.1"/>
    <property type="molecule type" value="Genomic_DNA"/>
</dbReference>
<organism evidence="7 8">
    <name type="scientific">Streblomastix strix</name>
    <dbReference type="NCBI Taxonomy" id="222440"/>
    <lineage>
        <taxon>Eukaryota</taxon>
        <taxon>Metamonada</taxon>
        <taxon>Preaxostyla</taxon>
        <taxon>Oxymonadida</taxon>
        <taxon>Streblomastigidae</taxon>
        <taxon>Streblomastix</taxon>
    </lineage>
</organism>
<protein>
    <recommendedName>
        <fullName evidence="6">Protein kinase domain-containing protein</fullName>
    </recommendedName>
</protein>
<dbReference type="GO" id="GO:0004674">
    <property type="term" value="F:protein serine/threonine kinase activity"/>
    <property type="evidence" value="ECO:0007669"/>
    <property type="project" value="InterPro"/>
</dbReference>
<dbReference type="GO" id="GO:0000407">
    <property type="term" value="C:phagophore assembly site"/>
    <property type="evidence" value="ECO:0007669"/>
    <property type="project" value="TreeGrafter"/>
</dbReference>
<reference evidence="7 8" key="1">
    <citation type="submission" date="2019-03" db="EMBL/GenBank/DDBJ databases">
        <title>Single cell metagenomics reveals metabolic interactions within the superorganism composed of flagellate Streblomastix strix and complex community of Bacteroidetes bacteria on its surface.</title>
        <authorList>
            <person name="Treitli S.C."/>
            <person name="Kolisko M."/>
            <person name="Husnik F."/>
            <person name="Keeling P."/>
            <person name="Hampl V."/>
        </authorList>
    </citation>
    <scope>NUCLEOTIDE SEQUENCE [LARGE SCALE GENOMIC DNA]</scope>
    <source>
        <strain evidence="7">ST1C</strain>
    </source>
</reference>
<accession>A0A5J4VGR6</accession>
<dbReference type="PROSITE" id="PS50011">
    <property type="entry name" value="PROTEIN_KINASE_DOM"/>
    <property type="match status" value="1"/>
</dbReference>
<dbReference type="GO" id="GO:0010506">
    <property type="term" value="P:regulation of autophagy"/>
    <property type="evidence" value="ECO:0007669"/>
    <property type="project" value="InterPro"/>
</dbReference>
<keyword evidence="4" id="KW-0067">ATP-binding</keyword>
<dbReference type="GO" id="GO:0000045">
    <property type="term" value="P:autophagosome assembly"/>
    <property type="evidence" value="ECO:0007669"/>
    <property type="project" value="TreeGrafter"/>
</dbReference>
<evidence type="ECO:0000313" key="8">
    <source>
        <dbReference type="Proteomes" id="UP000324800"/>
    </source>
</evidence>
<keyword evidence="3" id="KW-0418">Kinase</keyword>
<keyword evidence="2" id="KW-0547">Nucleotide-binding</keyword>
<dbReference type="InterPro" id="IPR011009">
    <property type="entry name" value="Kinase-like_dom_sf"/>
</dbReference>
<evidence type="ECO:0000313" key="7">
    <source>
        <dbReference type="EMBL" id="KAA6381781.1"/>
    </source>
</evidence>
<dbReference type="PROSITE" id="PS00108">
    <property type="entry name" value="PROTEIN_KINASE_ST"/>
    <property type="match status" value="1"/>
</dbReference>
<dbReference type="AlphaFoldDB" id="A0A5J4VGR6"/>
<comment type="caution">
    <text evidence="7">The sequence shown here is derived from an EMBL/GenBank/DDBJ whole genome shotgun (WGS) entry which is preliminary data.</text>
</comment>
<dbReference type="GO" id="GO:0005829">
    <property type="term" value="C:cytosol"/>
    <property type="evidence" value="ECO:0007669"/>
    <property type="project" value="TreeGrafter"/>
</dbReference>
<feature type="domain" description="Protein kinase" evidence="6">
    <location>
        <begin position="1"/>
        <end position="232"/>
    </location>
</feature>
<evidence type="ECO:0000259" key="6">
    <source>
        <dbReference type="PROSITE" id="PS50011"/>
    </source>
</evidence>
<keyword evidence="1" id="KW-0808">Transferase</keyword>
<proteinExistence type="predicted"/>
<dbReference type="Proteomes" id="UP000324800">
    <property type="component" value="Unassembled WGS sequence"/>
</dbReference>